<dbReference type="SUPFAM" id="SSF52540">
    <property type="entry name" value="P-loop containing nucleoside triphosphate hydrolases"/>
    <property type="match status" value="1"/>
</dbReference>
<evidence type="ECO:0000313" key="3">
    <source>
        <dbReference type="EMBL" id="SHE79370.1"/>
    </source>
</evidence>
<keyword evidence="4" id="KW-1185">Reference proteome</keyword>
<sequence length="454" mass="51746">MKFVDRIEESGRLTKALAADNTSFVVVYGRRRLGKSTLIKRVLTSKDVYYLADQTEAIHQREVLAKMIASVIPGFDKVIYPDWDSLLDTLNDRLDKRFTLCIDEFPYLVSACPEFPSILQKKLDSKALKYNLIVCGSSQQLMYGLVLDSTSPLYGRADVILKIAPIKLPYIQQALKLSDVEAVEEYAVWGGVPRYWELREGDKNLLDSIKHNMLSVNGTLYEEPMKLFKDDMNDIVKTATIMSYVGLGANKLSEIAGRCGEVSTNLSRPLSKLMSLGYLEKELPYGEDEKNSKKSLYKISDPFMNFYFRFIVPYRSFIELGRITPILSAYENQFSAFVAQYWEKLCRESVSGNDIDGVTYGIARRWWGNVSRTEKIEIDVVAESLDKKYLFVGECKWTAGENTDRLMSELKKKAEKLPFAKNHIIVAKLFLKNHPSGESKDVLSPADVIRLMRQ</sequence>
<dbReference type="Pfam" id="PF03008">
    <property type="entry name" value="DUF234"/>
    <property type="match status" value="1"/>
</dbReference>
<proteinExistence type="predicted"/>
<dbReference type="GO" id="GO:0005524">
    <property type="term" value="F:ATP binding"/>
    <property type="evidence" value="ECO:0007669"/>
    <property type="project" value="InterPro"/>
</dbReference>
<reference evidence="3 4" key="1">
    <citation type="submission" date="2016-11" db="EMBL/GenBank/DDBJ databases">
        <authorList>
            <person name="Jaros S."/>
            <person name="Januszkiewicz K."/>
            <person name="Wedrychowicz H."/>
        </authorList>
    </citation>
    <scope>NUCLEOTIDE SEQUENCE [LARGE SCALE GENOMIC DNA]</scope>
    <source>
        <strain evidence="3 4">DSM 26991</strain>
    </source>
</reference>
<accession>A0A1M4WDY0</accession>
<feature type="domain" description="DUF234" evidence="2">
    <location>
        <begin position="307"/>
        <end position="401"/>
    </location>
</feature>
<organism evidence="3 4">
    <name type="scientific">Bacteroides luti</name>
    <dbReference type="NCBI Taxonomy" id="1297750"/>
    <lineage>
        <taxon>Bacteria</taxon>
        <taxon>Pseudomonadati</taxon>
        <taxon>Bacteroidota</taxon>
        <taxon>Bacteroidia</taxon>
        <taxon>Bacteroidales</taxon>
        <taxon>Bacteroidaceae</taxon>
        <taxon>Bacteroides</taxon>
    </lineage>
</organism>
<dbReference type="InterPro" id="IPR004256">
    <property type="entry name" value="DUF234"/>
</dbReference>
<dbReference type="OrthoDB" id="9813134at2"/>
<protein>
    <recommendedName>
        <fullName evidence="5">ATP-binding protein</fullName>
    </recommendedName>
</protein>
<gene>
    <name evidence="3" type="ORF">SAMN05444405_10359</name>
</gene>
<dbReference type="Proteomes" id="UP000184509">
    <property type="component" value="Unassembled WGS sequence"/>
</dbReference>
<feature type="domain" description="ATPase" evidence="1">
    <location>
        <begin position="3"/>
        <end position="193"/>
    </location>
</feature>
<dbReference type="EMBL" id="FQTV01000003">
    <property type="protein sequence ID" value="SHE79370.1"/>
    <property type="molecule type" value="Genomic_DNA"/>
</dbReference>
<dbReference type="STRING" id="1297750.SAMN05444405_10359"/>
<dbReference type="InterPro" id="IPR011579">
    <property type="entry name" value="ATPase_dom"/>
</dbReference>
<evidence type="ECO:0000313" key="4">
    <source>
        <dbReference type="Proteomes" id="UP000184509"/>
    </source>
</evidence>
<dbReference type="Gene3D" id="3.40.50.300">
    <property type="entry name" value="P-loop containing nucleotide triphosphate hydrolases"/>
    <property type="match status" value="1"/>
</dbReference>
<dbReference type="InterPro" id="IPR027417">
    <property type="entry name" value="P-loop_NTPase"/>
</dbReference>
<dbReference type="Pfam" id="PF01637">
    <property type="entry name" value="ATPase_2"/>
    <property type="match status" value="1"/>
</dbReference>
<name>A0A1M4WDY0_9BACE</name>
<evidence type="ECO:0000259" key="2">
    <source>
        <dbReference type="Pfam" id="PF03008"/>
    </source>
</evidence>
<dbReference type="AlphaFoldDB" id="A0A1M4WDY0"/>
<dbReference type="PANTHER" id="PTHR34704">
    <property type="entry name" value="ATPASE"/>
    <property type="match status" value="1"/>
</dbReference>
<evidence type="ECO:0000259" key="1">
    <source>
        <dbReference type="Pfam" id="PF01637"/>
    </source>
</evidence>
<evidence type="ECO:0008006" key="5">
    <source>
        <dbReference type="Google" id="ProtNLM"/>
    </source>
</evidence>
<dbReference type="RefSeq" id="WP_073399308.1">
    <property type="nucleotide sequence ID" value="NZ_FQTV01000003.1"/>
</dbReference>
<dbReference type="PANTHER" id="PTHR34704:SF1">
    <property type="entry name" value="ATPASE"/>
    <property type="match status" value="1"/>
</dbReference>